<comment type="caution">
    <text evidence="3">The sequence shown here is derived from an EMBL/GenBank/DDBJ whole genome shotgun (WGS) entry which is preliminary data.</text>
</comment>
<reference evidence="4" key="1">
    <citation type="submission" date="2016-07" db="EMBL/GenBank/DDBJ databases">
        <authorList>
            <person name="Florea S."/>
            <person name="Webb J.S."/>
            <person name="Jaromczyk J."/>
            <person name="Schardl C.L."/>
        </authorList>
    </citation>
    <scope>NUCLEOTIDE SEQUENCE [LARGE SCALE GENOMIC DNA]</scope>
    <source>
        <strain evidence="4">IPBSL-7</strain>
    </source>
</reference>
<evidence type="ECO:0000256" key="1">
    <source>
        <dbReference type="ARBA" id="ARBA00035885"/>
    </source>
</evidence>
<evidence type="ECO:0000313" key="4">
    <source>
        <dbReference type="Proteomes" id="UP000093501"/>
    </source>
</evidence>
<evidence type="ECO:0000313" key="3">
    <source>
        <dbReference type="EMBL" id="OCL36377.1"/>
    </source>
</evidence>
<sequence length="360" mass="39979">MIVRGEGNLLEAQVDALVNTVNTVGVMGKGIALQFKRAYPEMFEDYARAAKAGELAVGSMHVWATDAAHGPRYVINFPTKQHWKGRSKLEYIEAGLRDLQRVVRELDIESVALPPLGCGNGGLRWEVVRPLIEKAFAESPVAVTLFEPSGAPEAARMPDRRTKSRMTPGRAVLLRSMQRYVDSALEDPSHLELQKLLYFLQEAGEPLKLRFAKARYGPYADNLRHVLVELEGHYVDGYGDGTDPVTEFRPIRLRSDVGAPEPTPESAERLDRTMKLCSGFATPFGMELLASTHWVATHEGAQDLEDCTAALWRWNPRKRDLFTAHHIETAWTALHAQGWLDQPSSGEVAAGTTVDAIQRA</sequence>
<dbReference type="InterPro" id="IPR002589">
    <property type="entry name" value="Macro_dom"/>
</dbReference>
<dbReference type="CDD" id="cd02901">
    <property type="entry name" value="Macro_Poa1p-like"/>
    <property type="match status" value="1"/>
</dbReference>
<organism evidence="3 4">
    <name type="scientific">Tessaracoccus lapidicaptus</name>
    <dbReference type="NCBI Taxonomy" id="1427523"/>
    <lineage>
        <taxon>Bacteria</taxon>
        <taxon>Bacillati</taxon>
        <taxon>Actinomycetota</taxon>
        <taxon>Actinomycetes</taxon>
        <taxon>Propionibacteriales</taxon>
        <taxon>Propionibacteriaceae</taxon>
        <taxon>Tessaracoccus</taxon>
    </lineage>
</organism>
<dbReference type="InterPro" id="IPR043472">
    <property type="entry name" value="Macro_dom-like"/>
</dbReference>
<dbReference type="PANTHER" id="PTHR12521">
    <property type="entry name" value="PROTEIN C6ORF130"/>
    <property type="match status" value="1"/>
</dbReference>
<keyword evidence="4" id="KW-1185">Reference proteome</keyword>
<dbReference type="Pfam" id="PF01661">
    <property type="entry name" value="Macro"/>
    <property type="match status" value="1"/>
</dbReference>
<proteinExistence type="predicted"/>
<dbReference type="Proteomes" id="UP000093501">
    <property type="component" value="Unassembled WGS sequence"/>
</dbReference>
<name>A0A1C0AQ08_9ACTN</name>
<evidence type="ECO:0000259" key="2">
    <source>
        <dbReference type="PROSITE" id="PS51154"/>
    </source>
</evidence>
<gene>
    <name evidence="3" type="ORF">BCR15_00425</name>
</gene>
<dbReference type="Gene3D" id="3.40.220.10">
    <property type="entry name" value="Leucine Aminopeptidase, subunit E, domain 1"/>
    <property type="match status" value="1"/>
</dbReference>
<dbReference type="GO" id="GO:0140291">
    <property type="term" value="P:peptidyl-glutamate ADP-deribosylation"/>
    <property type="evidence" value="ECO:0007669"/>
    <property type="project" value="TreeGrafter"/>
</dbReference>
<dbReference type="PANTHER" id="PTHR12521:SF0">
    <property type="entry name" value="ADP-RIBOSE GLYCOHYDROLASE OARD1"/>
    <property type="match status" value="1"/>
</dbReference>
<comment type="catalytic activity">
    <reaction evidence="1">
        <text>an N-(ADP-alpha-D-ribosyl)-thymidine in DNA + H2O = a thymidine in DNA + ADP-D-ribose</text>
        <dbReference type="Rhea" id="RHEA:71655"/>
        <dbReference type="Rhea" id="RHEA-COMP:13556"/>
        <dbReference type="Rhea" id="RHEA-COMP:18051"/>
        <dbReference type="ChEBI" id="CHEBI:15377"/>
        <dbReference type="ChEBI" id="CHEBI:57967"/>
        <dbReference type="ChEBI" id="CHEBI:137386"/>
        <dbReference type="ChEBI" id="CHEBI:191199"/>
    </reaction>
    <physiologicalReaction direction="left-to-right" evidence="1">
        <dbReference type="Rhea" id="RHEA:71656"/>
    </physiologicalReaction>
</comment>
<dbReference type="InterPro" id="IPR050892">
    <property type="entry name" value="ADP-ribose_metab_enzymes"/>
</dbReference>
<dbReference type="PROSITE" id="PS51154">
    <property type="entry name" value="MACRO"/>
    <property type="match status" value="1"/>
</dbReference>
<dbReference type="AlphaFoldDB" id="A0A1C0AQ08"/>
<accession>A0A1C0AQ08</accession>
<dbReference type="SUPFAM" id="SSF52949">
    <property type="entry name" value="Macro domain-like"/>
    <property type="match status" value="1"/>
</dbReference>
<dbReference type="EMBL" id="MBQD01000011">
    <property type="protein sequence ID" value="OCL36377.1"/>
    <property type="molecule type" value="Genomic_DNA"/>
</dbReference>
<feature type="domain" description="Macro" evidence="2">
    <location>
        <begin position="1"/>
        <end position="154"/>
    </location>
</feature>
<dbReference type="SMART" id="SM00506">
    <property type="entry name" value="A1pp"/>
    <property type="match status" value="1"/>
</dbReference>
<protein>
    <recommendedName>
        <fullName evidence="2">Macro domain-containing protein</fullName>
    </recommendedName>
</protein>